<feature type="region of interest" description="Disordered" evidence="1">
    <location>
        <begin position="79"/>
        <end position="117"/>
    </location>
</feature>
<evidence type="ECO:0000256" key="1">
    <source>
        <dbReference type="SAM" id="MobiDB-lite"/>
    </source>
</evidence>
<dbReference type="Proteomes" id="UP001281614">
    <property type="component" value="Unassembled WGS sequence"/>
</dbReference>
<protein>
    <submittedName>
        <fullName evidence="2">Uncharacterized protein</fullName>
    </submittedName>
</protein>
<dbReference type="AlphaFoldDB" id="A0AAD9Y2V7"/>
<evidence type="ECO:0000313" key="3">
    <source>
        <dbReference type="Proteomes" id="UP001281614"/>
    </source>
</evidence>
<organism evidence="2 3">
    <name type="scientific">Colletotrichum kahawae</name>
    <name type="common">Coffee berry disease fungus</name>
    <dbReference type="NCBI Taxonomy" id="34407"/>
    <lineage>
        <taxon>Eukaryota</taxon>
        <taxon>Fungi</taxon>
        <taxon>Dikarya</taxon>
        <taxon>Ascomycota</taxon>
        <taxon>Pezizomycotina</taxon>
        <taxon>Sordariomycetes</taxon>
        <taxon>Hypocreomycetidae</taxon>
        <taxon>Glomerellales</taxon>
        <taxon>Glomerellaceae</taxon>
        <taxon>Colletotrichum</taxon>
        <taxon>Colletotrichum gloeosporioides species complex</taxon>
    </lineage>
</organism>
<dbReference type="EMBL" id="VYYT01000510">
    <property type="protein sequence ID" value="KAK2733323.1"/>
    <property type="molecule type" value="Genomic_DNA"/>
</dbReference>
<accession>A0AAD9Y2V7</accession>
<name>A0AAD9Y2V7_COLKA</name>
<gene>
    <name evidence="2" type="ORF">CKAH01_08457</name>
</gene>
<comment type="caution">
    <text evidence="2">The sequence shown here is derived from an EMBL/GenBank/DDBJ whole genome shotgun (WGS) entry which is preliminary data.</text>
</comment>
<evidence type="ECO:0000313" key="2">
    <source>
        <dbReference type="EMBL" id="KAK2733323.1"/>
    </source>
</evidence>
<keyword evidence="3" id="KW-1185">Reference proteome</keyword>
<sequence>MALSYAKRGYNADSTPDCVTIKCICDTTRVSSGRSRRSHFATVPFRVSLCQGIHVVVTLTEISEAAGWSRDSIARALYPQGQPTDSTSDLPLRWPSVASGLTPKDPKKTHSQGNKTPVPSSWNWDICIVADEHLGEIAPPIDSAIISVHFQSMIGRANITTVARGIAEFQLRRRCRNVGPGQGICLMGPSNSGTAHTRGLPAGDANQLVTQNRRVHSGSLSVPAPDPTPGWDAPGGIAQLC</sequence>
<feature type="region of interest" description="Disordered" evidence="1">
    <location>
        <begin position="217"/>
        <end position="241"/>
    </location>
</feature>
<reference evidence="2" key="1">
    <citation type="submission" date="2023-02" db="EMBL/GenBank/DDBJ databases">
        <title>Colletotrichum kahawae CIFC_Que2 genome sequencing and assembly.</title>
        <authorList>
            <person name="Baroncelli R."/>
        </authorList>
    </citation>
    <scope>NUCLEOTIDE SEQUENCE</scope>
    <source>
        <strain evidence="2">CIFC_Que2</strain>
    </source>
</reference>
<proteinExistence type="predicted"/>